<protein>
    <recommendedName>
        <fullName evidence="2">DNA polymerase III subunit delta</fullName>
        <ecNumber evidence="1">2.7.7.7</ecNumber>
    </recommendedName>
</protein>
<dbReference type="RefSeq" id="WP_092011236.1">
    <property type="nucleotide sequence ID" value="NZ_FOXH01000001.1"/>
</dbReference>
<organism evidence="11 12">
    <name type="scientific">Pseudarcicella hirudinis</name>
    <dbReference type="NCBI Taxonomy" id="1079859"/>
    <lineage>
        <taxon>Bacteria</taxon>
        <taxon>Pseudomonadati</taxon>
        <taxon>Bacteroidota</taxon>
        <taxon>Cytophagia</taxon>
        <taxon>Cytophagales</taxon>
        <taxon>Flectobacillaceae</taxon>
        <taxon>Pseudarcicella</taxon>
    </lineage>
</organism>
<evidence type="ECO:0000259" key="9">
    <source>
        <dbReference type="Pfam" id="PF06144"/>
    </source>
</evidence>
<keyword evidence="3" id="KW-0808">Transferase</keyword>
<evidence type="ECO:0000256" key="5">
    <source>
        <dbReference type="ARBA" id="ARBA00022705"/>
    </source>
</evidence>
<dbReference type="GO" id="GO:0006261">
    <property type="term" value="P:DNA-templated DNA replication"/>
    <property type="evidence" value="ECO:0007669"/>
    <property type="project" value="TreeGrafter"/>
</dbReference>
<evidence type="ECO:0000256" key="1">
    <source>
        <dbReference type="ARBA" id="ARBA00012417"/>
    </source>
</evidence>
<dbReference type="SUPFAM" id="SSF48019">
    <property type="entry name" value="post-AAA+ oligomerization domain-like"/>
    <property type="match status" value="1"/>
</dbReference>
<dbReference type="Pfam" id="PF06144">
    <property type="entry name" value="DNA_pol3_delta"/>
    <property type="match status" value="1"/>
</dbReference>
<evidence type="ECO:0000256" key="7">
    <source>
        <dbReference type="ARBA" id="ARBA00034754"/>
    </source>
</evidence>
<dbReference type="InterPro" id="IPR048466">
    <property type="entry name" value="DNA_pol3_delta-like_C"/>
</dbReference>
<sequence length="339" mass="38648">MPKLSVDVLKDLKKKNFVPLYLLHGDEPFYIDKIADFIETNALPVSEQSFNQFILFGKDITVPSLLSYAKRFPMMSDRQLILVKEAQAIQGIDQKEMQKLLEDYAKRPLDSTILVLAYKDTVKEHLNWVKAFDQHGVSMPSKKLYDNKIPDWVLGYCHENGTKISPKAVQMLVENVGSDLKRLASEIDKILINLRVDEEINAGIVEKYVGISKEYNVFEFQKSLTNRDIMKANQIINFFAKNPKDNPLPQIIILLYNYFSKVLLVHATQDKSEKNVAAILGINPFFAKDYMLAVRNYSMGKVAHILHEIKIADLRSKGIEGGAADEEAILKELTFSILH</sequence>
<dbReference type="Gene3D" id="3.40.50.300">
    <property type="entry name" value="P-loop containing nucleotide triphosphate hydrolases"/>
    <property type="match status" value="1"/>
</dbReference>
<keyword evidence="5" id="KW-0235">DNA replication</keyword>
<dbReference type="Gene3D" id="1.10.8.60">
    <property type="match status" value="1"/>
</dbReference>
<evidence type="ECO:0000313" key="12">
    <source>
        <dbReference type="Proteomes" id="UP000199306"/>
    </source>
</evidence>
<dbReference type="PANTHER" id="PTHR34388">
    <property type="entry name" value="DNA POLYMERASE III SUBUNIT DELTA"/>
    <property type="match status" value="1"/>
</dbReference>
<keyword evidence="4" id="KW-0548">Nucleotidyltransferase</keyword>
<evidence type="ECO:0000256" key="6">
    <source>
        <dbReference type="ARBA" id="ARBA00022932"/>
    </source>
</evidence>
<keyword evidence="6" id="KW-0239">DNA-directed DNA polymerase</keyword>
<gene>
    <name evidence="11" type="ORF">SAMN04515674_101389</name>
</gene>
<dbReference type="GO" id="GO:0009360">
    <property type="term" value="C:DNA polymerase III complex"/>
    <property type="evidence" value="ECO:0007669"/>
    <property type="project" value="InterPro"/>
</dbReference>
<evidence type="ECO:0000256" key="4">
    <source>
        <dbReference type="ARBA" id="ARBA00022695"/>
    </source>
</evidence>
<dbReference type="GO" id="GO:0003677">
    <property type="term" value="F:DNA binding"/>
    <property type="evidence" value="ECO:0007669"/>
    <property type="project" value="InterPro"/>
</dbReference>
<dbReference type="Proteomes" id="UP000199306">
    <property type="component" value="Unassembled WGS sequence"/>
</dbReference>
<feature type="domain" description="DNA polymerase III delta N-terminal" evidence="9">
    <location>
        <begin position="21"/>
        <end position="137"/>
    </location>
</feature>
<feature type="domain" description="DNA polymerase III delta subunit-like C-terminal" evidence="10">
    <location>
        <begin position="214"/>
        <end position="317"/>
    </location>
</feature>
<comment type="similarity">
    <text evidence="7">Belongs to the DNA polymerase HolA subunit family.</text>
</comment>
<dbReference type="InterPro" id="IPR010372">
    <property type="entry name" value="DNA_pol3_delta_N"/>
</dbReference>
<dbReference type="InterPro" id="IPR008921">
    <property type="entry name" value="DNA_pol3_clamp-load_cplx_C"/>
</dbReference>
<dbReference type="GO" id="GO:0003887">
    <property type="term" value="F:DNA-directed DNA polymerase activity"/>
    <property type="evidence" value="ECO:0007669"/>
    <property type="project" value="UniProtKB-KW"/>
</dbReference>
<dbReference type="PANTHER" id="PTHR34388:SF1">
    <property type="entry name" value="DNA POLYMERASE III SUBUNIT DELTA"/>
    <property type="match status" value="1"/>
</dbReference>
<dbReference type="STRING" id="1079859.SAMN04515674_101389"/>
<proteinExistence type="inferred from homology"/>
<reference evidence="11 12" key="1">
    <citation type="submission" date="2016-10" db="EMBL/GenBank/DDBJ databases">
        <authorList>
            <person name="de Groot N.N."/>
        </authorList>
    </citation>
    <scope>NUCLEOTIDE SEQUENCE [LARGE SCALE GENOMIC DNA]</scope>
    <source>
        <strain evidence="12">E92,LMG 26720,CCM 7988</strain>
    </source>
</reference>
<dbReference type="OrthoDB" id="1172326at2"/>
<dbReference type="InterPro" id="IPR027417">
    <property type="entry name" value="P-loop_NTPase"/>
</dbReference>
<dbReference type="Gene3D" id="1.20.272.10">
    <property type="match status" value="1"/>
</dbReference>
<dbReference type="SUPFAM" id="SSF52540">
    <property type="entry name" value="P-loop containing nucleoside triphosphate hydrolases"/>
    <property type="match status" value="1"/>
</dbReference>
<evidence type="ECO:0000256" key="3">
    <source>
        <dbReference type="ARBA" id="ARBA00022679"/>
    </source>
</evidence>
<name>A0A1I5MP54_9BACT</name>
<evidence type="ECO:0000256" key="2">
    <source>
        <dbReference type="ARBA" id="ARBA00017703"/>
    </source>
</evidence>
<dbReference type="NCBIfam" id="TIGR01128">
    <property type="entry name" value="holA"/>
    <property type="match status" value="1"/>
</dbReference>
<evidence type="ECO:0000256" key="8">
    <source>
        <dbReference type="ARBA" id="ARBA00049244"/>
    </source>
</evidence>
<keyword evidence="12" id="KW-1185">Reference proteome</keyword>
<evidence type="ECO:0000313" key="11">
    <source>
        <dbReference type="EMBL" id="SFP11339.1"/>
    </source>
</evidence>
<dbReference type="InterPro" id="IPR005790">
    <property type="entry name" value="DNA_polIII_delta"/>
</dbReference>
<comment type="catalytic activity">
    <reaction evidence="8">
        <text>DNA(n) + a 2'-deoxyribonucleoside 5'-triphosphate = DNA(n+1) + diphosphate</text>
        <dbReference type="Rhea" id="RHEA:22508"/>
        <dbReference type="Rhea" id="RHEA-COMP:17339"/>
        <dbReference type="Rhea" id="RHEA-COMP:17340"/>
        <dbReference type="ChEBI" id="CHEBI:33019"/>
        <dbReference type="ChEBI" id="CHEBI:61560"/>
        <dbReference type="ChEBI" id="CHEBI:173112"/>
        <dbReference type="EC" id="2.7.7.7"/>
    </reaction>
</comment>
<dbReference type="Pfam" id="PF21694">
    <property type="entry name" value="DNA_pol3_delta_C"/>
    <property type="match status" value="1"/>
</dbReference>
<dbReference type="EMBL" id="FOXH01000001">
    <property type="protein sequence ID" value="SFP11339.1"/>
    <property type="molecule type" value="Genomic_DNA"/>
</dbReference>
<dbReference type="EC" id="2.7.7.7" evidence="1"/>
<accession>A0A1I5MP54</accession>
<dbReference type="AlphaFoldDB" id="A0A1I5MP54"/>
<evidence type="ECO:0000259" key="10">
    <source>
        <dbReference type="Pfam" id="PF21694"/>
    </source>
</evidence>